<organism evidence="1">
    <name type="scientific">Anopheles atroparvus</name>
    <name type="common">European mosquito</name>
    <dbReference type="NCBI Taxonomy" id="41427"/>
    <lineage>
        <taxon>Eukaryota</taxon>
        <taxon>Metazoa</taxon>
        <taxon>Ecdysozoa</taxon>
        <taxon>Arthropoda</taxon>
        <taxon>Hexapoda</taxon>
        <taxon>Insecta</taxon>
        <taxon>Pterygota</taxon>
        <taxon>Neoptera</taxon>
        <taxon>Endopterygota</taxon>
        <taxon>Diptera</taxon>
        <taxon>Nematocera</taxon>
        <taxon>Culicoidea</taxon>
        <taxon>Culicidae</taxon>
        <taxon>Anophelinae</taxon>
        <taxon>Anopheles</taxon>
    </lineage>
</organism>
<accession>A0A182J6Q1</accession>
<dbReference type="VEuPathDB" id="VectorBase:AATE012400"/>
<dbReference type="AlphaFoldDB" id="A0A182J6Q1"/>
<evidence type="ECO:0000313" key="1">
    <source>
        <dbReference type="EnsemblMetazoa" id="AATE012400-PA.1"/>
    </source>
</evidence>
<dbReference type="EnsemblMetazoa" id="AATE012400-RA">
    <property type="protein sequence ID" value="AATE012400-PA.1"/>
    <property type="gene ID" value="AATE012400"/>
</dbReference>
<protein>
    <submittedName>
        <fullName evidence="1">Uncharacterized protein</fullName>
    </submittedName>
</protein>
<name>A0A182J6Q1_ANOAO</name>
<sequence>MSLAVNTLDATAIAAAAVAAAAALLLCGSVASGSTNEFKAAIAARSHCANITLVGDSLHSRSCALVRLRESRAWDPSTQGRPNKPQLISFIREMGPERVIRLPEKWKHNQPEVTKRMPSDYLAAATHAMH</sequence>
<proteinExistence type="predicted"/>
<reference evidence="1" key="1">
    <citation type="submission" date="2022-08" db="UniProtKB">
        <authorList>
            <consortium name="EnsemblMetazoa"/>
        </authorList>
    </citation>
    <scope>IDENTIFICATION</scope>
    <source>
        <strain evidence="1">EBRO</strain>
    </source>
</reference>